<evidence type="ECO:0000256" key="1">
    <source>
        <dbReference type="SAM" id="Coils"/>
    </source>
</evidence>
<gene>
    <name evidence="2" type="ORF">EJB05_28288</name>
</gene>
<name>A0A5J9UPK8_9POAL</name>
<dbReference type="OrthoDB" id="691455at2759"/>
<evidence type="ECO:0000313" key="2">
    <source>
        <dbReference type="EMBL" id="TVU25779.1"/>
    </source>
</evidence>
<comment type="caution">
    <text evidence="2">The sequence shown here is derived from an EMBL/GenBank/DDBJ whole genome shotgun (WGS) entry which is preliminary data.</text>
</comment>
<protein>
    <submittedName>
        <fullName evidence="2">Uncharacterized protein</fullName>
    </submittedName>
</protein>
<feature type="non-terminal residue" evidence="2">
    <location>
        <position position="199"/>
    </location>
</feature>
<feature type="coiled-coil region" evidence="1">
    <location>
        <begin position="138"/>
        <end position="166"/>
    </location>
</feature>
<proteinExistence type="predicted"/>
<organism evidence="2 3">
    <name type="scientific">Eragrostis curvula</name>
    <name type="common">weeping love grass</name>
    <dbReference type="NCBI Taxonomy" id="38414"/>
    <lineage>
        <taxon>Eukaryota</taxon>
        <taxon>Viridiplantae</taxon>
        <taxon>Streptophyta</taxon>
        <taxon>Embryophyta</taxon>
        <taxon>Tracheophyta</taxon>
        <taxon>Spermatophyta</taxon>
        <taxon>Magnoliopsida</taxon>
        <taxon>Liliopsida</taxon>
        <taxon>Poales</taxon>
        <taxon>Poaceae</taxon>
        <taxon>PACMAD clade</taxon>
        <taxon>Chloridoideae</taxon>
        <taxon>Eragrostideae</taxon>
        <taxon>Eragrostidinae</taxon>
        <taxon>Eragrostis</taxon>
    </lineage>
</organism>
<sequence>MLSRICLQAARLQLHFGHYSLQYSVEYMIFDEFGTVRMEDYVAALHDAWVDISGDSLGHAAAQSVATRKRPMGRNTAKAVKKKAASDLSEYASKMHDLSVQKVELFKETEAERKARLSEMLALEKVKANETREHRQSMLELEKKRVAMEKKRLQMKAQKEERLEDERIMAINLDTCQPLERLYYQKRQEDVLRKLQSRL</sequence>
<reference evidence="2 3" key="1">
    <citation type="journal article" date="2019" name="Sci. Rep.">
        <title>A high-quality genome of Eragrostis curvula grass provides insights into Poaceae evolution and supports new strategies to enhance forage quality.</title>
        <authorList>
            <person name="Carballo J."/>
            <person name="Santos B.A.C.M."/>
            <person name="Zappacosta D."/>
            <person name="Garbus I."/>
            <person name="Selva J.P."/>
            <person name="Gallo C.A."/>
            <person name="Diaz A."/>
            <person name="Albertini E."/>
            <person name="Caccamo M."/>
            <person name="Echenique V."/>
        </authorList>
    </citation>
    <scope>NUCLEOTIDE SEQUENCE [LARGE SCALE GENOMIC DNA]</scope>
    <source>
        <strain evidence="3">cv. Victoria</strain>
        <tissue evidence="2">Leaf</tissue>
    </source>
</reference>
<dbReference type="Proteomes" id="UP000324897">
    <property type="component" value="Chromosome 2"/>
</dbReference>
<accession>A0A5J9UPK8</accession>
<evidence type="ECO:0000313" key="3">
    <source>
        <dbReference type="Proteomes" id="UP000324897"/>
    </source>
</evidence>
<dbReference type="AlphaFoldDB" id="A0A5J9UPK8"/>
<keyword evidence="1" id="KW-0175">Coiled coil</keyword>
<keyword evidence="3" id="KW-1185">Reference proteome</keyword>
<feature type="non-terminal residue" evidence="2">
    <location>
        <position position="1"/>
    </location>
</feature>
<dbReference type="Gramene" id="TVU25779">
    <property type="protein sequence ID" value="TVU25779"/>
    <property type="gene ID" value="EJB05_28288"/>
</dbReference>
<dbReference type="EMBL" id="RWGY01000013">
    <property type="protein sequence ID" value="TVU25779.1"/>
    <property type="molecule type" value="Genomic_DNA"/>
</dbReference>